<dbReference type="Proteomes" id="UP000821865">
    <property type="component" value="Chromosome 9"/>
</dbReference>
<organism evidence="1 2">
    <name type="scientific">Dermacentor silvarum</name>
    <name type="common">Tick</name>
    <dbReference type="NCBI Taxonomy" id="543639"/>
    <lineage>
        <taxon>Eukaryota</taxon>
        <taxon>Metazoa</taxon>
        <taxon>Ecdysozoa</taxon>
        <taxon>Arthropoda</taxon>
        <taxon>Chelicerata</taxon>
        <taxon>Arachnida</taxon>
        <taxon>Acari</taxon>
        <taxon>Parasitiformes</taxon>
        <taxon>Ixodida</taxon>
        <taxon>Ixodoidea</taxon>
        <taxon>Ixodidae</taxon>
        <taxon>Rhipicephalinae</taxon>
        <taxon>Dermacentor</taxon>
    </lineage>
</organism>
<dbReference type="EMBL" id="CM023478">
    <property type="protein sequence ID" value="KAH7932863.1"/>
    <property type="molecule type" value="Genomic_DNA"/>
</dbReference>
<reference evidence="1" key="1">
    <citation type="submission" date="2020-05" db="EMBL/GenBank/DDBJ databases">
        <title>Large-scale comparative analyses of tick genomes elucidate their genetic diversity and vector capacities.</title>
        <authorList>
            <person name="Jia N."/>
            <person name="Wang J."/>
            <person name="Shi W."/>
            <person name="Du L."/>
            <person name="Sun Y."/>
            <person name="Zhan W."/>
            <person name="Jiang J."/>
            <person name="Wang Q."/>
            <person name="Zhang B."/>
            <person name="Ji P."/>
            <person name="Sakyi L.B."/>
            <person name="Cui X."/>
            <person name="Yuan T."/>
            <person name="Jiang B."/>
            <person name="Yang W."/>
            <person name="Lam T.T.-Y."/>
            <person name="Chang Q."/>
            <person name="Ding S."/>
            <person name="Wang X."/>
            <person name="Zhu J."/>
            <person name="Ruan X."/>
            <person name="Zhao L."/>
            <person name="Wei J."/>
            <person name="Que T."/>
            <person name="Du C."/>
            <person name="Cheng J."/>
            <person name="Dai P."/>
            <person name="Han X."/>
            <person name="Huang E."/>
            <person name="Gao Y."/>
            <person name="Liu J."/>
            <person name="Shao H."/>
            <person name="Ye R."/>
            <person name="Li L."/>
            <person name="Wei W."/>
            <person name="Wang X."/>
            <person name="Wang C."/>
            <person name="Yang T."/>
            <person name="Huo Q."/>
            <person name="Li W."/>
            <person name="Guo W."/>
            <person name="Chen H."/>
            <person name="Zhou L."/>
            <person name="Ni X."/>
            <person name="Tian J."/>
            <person name="Zhou Y."/>
            <person name="Sheng Y."/>
            <person name="Liu T."/>
            <person name="Pan Y."/>
            <person name="Xia L."/>
            <person name="Li J."/>
            <person name="Zhao F."/>
            <person name="Cao W."/>
        </authorList>
    </citation>
    <scope>NUCLEOTIDE SEQUENCE</scope>
    <source>
        <strain evidence="1">Dsil-2018</strain>
    </source>
</reference>
<name>A0ACB8C208_DERSI</name>
<evidence type="ECO:0000313" key="1">
    <source>
        <dbReference type="EMBL" id="KAH7932863.1"/>
    </source>
</evidence>
<comment type="caution">
    <text evidence="1">The sequence shown here is derived from an EMBL/GenBank/DDBJ whole genome shotgun (WGS) entry which is preliminary data.</text>
</comment>
<proteinExistence type="predicted"/>
<protein>
    <submittedName>
        <fullName evidence="1">Uncharacterized protein</fullName>
    </submittedName>
</protein>
<accession>A0ACB8C208</accession>
<sequence>MPKRKRKPGTSTMVKKEKQNSMALHLVDMEGICSRHTGLSVDYKKPCTAGSSRLCHVCKNTAAWNGFFINVGLEVREGSCGALFLLGAGEGMTTANMATEEEKAQAATLLYWLLTQHRCVVKATITDDVFGGHEQVVCRALSDSVGKISALTLLQSSERTVVSNALVTTVRSMKQLVELNLMIDTPEQLAQLGPLLGTSSSLKVLRALQVETRLDGAKDFLEGLYRNKSLSSISLTTGILQALCVIRWPHLGYTGFARYLMNSRSLTSIQVIASKHGPEVNVPTICQAVSYNSVLTQLDLELSTLKDEYAAPIGSFLRSTKTLKRFGLTYNCVDERYRHAIIPDPEHLVVPQSYCLKCGTIHVDKTDRIKPWIEALLQEHVSVNDLRFSMFGFCTLECRAFLNALSENTTLSRVTIHRLGQNASEFCKFLTAAGVMDRVTTDIVVNVAYPNTMVAHEVGQLVNVSFSDLESTLHQVAACHRVTHVQLRITSVLCHSGIIEPAASPLIQLIRKAPALATLDMLVDSRCCSWCWNKCAPSLCDSVLHNTAIINLRVRLPQNPLMTLLPLADLLQRSPGLCRFMLEPPGPEAFGEFVRELSKPKLEDNYNLVFVNLKASEPDLVAEKLIIQNVLDRNLSWATRAADFVVGYANKDTAEALERMYSCPLLVEELCARQSIKKQQALDKIATKVRSMANLKEFMRLAGVVRDEIVCLDSVDGTMQLDDLNEYCLRYIRKYLKISDIIDSTL</sequence>
<evidence type="ECO:0000313" key="2">
    <source>
        <dbReference type="Proteomes" id="UP000821865"/>
    </source>
</evidence>
<gene>
    <name evidence="1" type="ORF">HPB49_003955</name>
</gene>
<keyword evidence="2" id="KW-1185">Reference proteome</keyword>